<feature type="region of interest" description="Disordered" evidence="1">
    <location>
        <begin position="433"/>
        <end position="453"/>
    </location>
</feature>
<name>A0A9N8DQN0_9STRA</name>
<dbReference type="OrthoDB" id="430564at2759"/>
<dbReference type="SUPFAM" id="SSF57850">
    <property type="entry name" value="RING/U-box"/>
    <property type="match status" value="1"/>
</dbReference>
<dbReference type="Gene3D" id="2.60.120.200">
    <property type="match status" value="1"/>
</dbReference>
<dbReference type="Proteomes" id="UP001153069">
    <property type="component" value="Unassembled WGS sequence"/>
</dbReference>
<dbReference type="InterPro" id="IPR013083">
    <property type="entry name" value="Znf_RING/FYVE/PHD"/>
</dbReference>
<evidence type="ECO:0000313" key="3">
    <source>
        <dbReference type="Proteomes" id="UP001153069"/>
    </source>
</evidence>
<evidence type="ECO:0000313" key="2">
    <source>
        <dbReference type="EMBL" id="CAB9505049.1"/>
    </source>
</evidence>
<proteinExistence type="predicted"/>
<gene>
    <name evidence="2" type="ORF">SEMRO_217_G089740.1</name>
</gene>
<feature type="compositionally biased region" description="Basic and acidic residues" evidence="1">
    <location>
        <begin position="697"/>
        <end position="715"/>
    </location>
</feature>
<organism evidence="2 3">
    <name type="scientific">Seminavis robusta</name>
    <dbReference type="NCBI Taxonomy" id="568900"/>
    <lineage>
        <taxon>Eukaryota</taxon>
        <taxon>Sar</taxon>
        <taxon>Stramenopiles</taxon>
        <taxon>Ochrophyta</taxon>
        <taxon>Bacillariophyta</taxon>
        <taxon>Bacillariophyceae</taxon>
        <taxon>Bacillariophycidae</taxon>
        <taxon>Naviculales</taxon>
        <taxon>Naviculaceae</taxon>
        <taxon>Seminavis</taxon>
    </lineage>
</organism>
<sequence length="715" mass="80112">MSPPQSPDEKLRDQDIQSLLEAGVGMIQLEDLYGPKAVHRVAEAYITSNLDPTDDKDANKKHQDRRSKLATLLFLRAPSSSLQSITKSSDVVDAVFEALVADPEDPLLMDPLLHTPLHDPVVLSSGIIVDRSTAMDPVTGKLRLHKCPYRRIPIHLPVYEVLPLQERVREWERARLERCVSVAATMVAHKQFERAEKVFTISHGFLQEHQHRLEKIGMHADLQQLQQQQQQYPTSATNSGAPKHQAREILLLALQLAQLERELPGVKDDVPRTVDIHRRLIAVAKACSTDKADLETLVMACLEDCWKRCSILLAFAGKNASDKALGIRHAFAPMIKYTTLMQLSLFDELQKLCHLDLTLAKHVEDEPSIWNCRRVLLKLLPEKERAEFLQTEGITGEEEDLYYHLLYDASLWNQEKFTDPAIGLVHFGSSSSAATRNSSDEHDDPAPTETSGLLCKVNLNPHPKGDHWIEVAFRPDNIQSPGHLNSILSQHGDGTGWEIRCAVRPRAGINFGKVFLMHNHKVERRDSGGIHVEALWTTTSKNNGKTQHNEFTNTKVPLEIGTWYHVILAYCHELGTLSLYVNGQVVRRQVTGDFVPSKGPMAQPRMGQNMQWLERRFQGWVAFAGGGYELPVNGNDFDALDDYVQKLTKARLSKLPKQPALHHPKAEDEEDTSSGVGDSISCMESMSMSSASALGFEDEHEHDDSASDHDGPEVV</sequence>
<feature type="region of interest" description="Disordered" evidence="1">
    <location>
        <begin position="655"/>
        <end position="715"/>
    </location>
</feature>
<reference evidence="2" key="1">
    <citation type="submission" date="2020-06" db="EMBL/GenBank/DDBJ databases">
        <authorList>
            <consortium name="Plant Systems Biology data submission"/>
        </authorList>
    </citation>
    <scope>NUCLEOTIDE SEQUENCE</scope>
    <source>
        <strain evidence="2">D6</strain>
    </source>
</reference>
<dbReference type="InterPro" id="IPR013320">
    <property type="entry name" value="ConA-like_dom_sf"/>
</dbReference>
<dbReference type="Pfam" id="PF13385">
    <property type="entry name" value="Laminin_G_3"/>
    <property type="match status" value="1"/>
</dbReference>
<protein>
    <submittedName>
        <fullName evidence="2">Uncharacterized protein</fullName>
    </submittedName>
</protein>
<comment type="caution">
    <text evidence="2">The sequence shown here is derived from an EMBL/GenBank/DDBJ whole genome shotgun (WGS) entry which is preliminary data.</text>
</comment>
<accession>A0A9N8DQN0</accession>
<feature type="compositionally biased region" description="Low complexity" evidence="1">
    <location>
        <begin position="679"/>
        <end position="692"/>
    </location>
</feature>
<dbReference type="Gene3D" id="3.30.40.10">
    <property type="entry name" value="Zinc/RING finger domain, C3HC4 (zinc finger)"/>
    <property type="match status" value="1"/>
</dbReference>
<dbReference type="EMBL" id="CAICTM010000216">
    <property type="protein sequence ID" value="CAB9505049.1"/>
    <property type="molecule type" value="Genomic_DNA"/>
</dbReference>
<dbReference type="AlphaFoldDB" id="A0A9N8DQN0"/>
<keyword evidence="3" id="KW-1185">Reference proteome</keyword>
<dbReference type="SUPFAM" id="SSF49899">
    <property type="entry name" value="Concanavalin A-like lectins/glucanases"/>
    <property type="match status" value="1"/>
</dbReference>
<evidence type="ECO:0000256" key="1">
    <source>
        <dbReference type="SAM" id="MobiDB-lite"/>
    </source>
</evidence>